<accession>A0ACA9RCP8</accession>
<feature type="non-terminal residue" evidence="1">
    <location>
        <position position="1"/>
    </location>
</feature>
<gene>
    <name evidence="1" type="ORF">RPERSI_LOCUS18526</name>
</gene>
<sequence>EDKSDEDNDSTKMHQVTYNKTLSAIDLLKQYLLQQDLCDTTRSKHDEVWSDLQEVIKKLRRTSFRQLDLEIFFGLAN</sequence>
<proteinExistence type="predicted"/>
<dbReference type="Proteomes" id="UP000789920">
    <property type="component" value="Unassembled WGS sequence"/>
</dbReference>
<reference evidence="1" key="1">
    <citation type="submission" date="2021-06" db="EMBL/GenBank/DDBJ databases">
        <authorList>
            <person name="Kallberg Y."/>
            <person name="Tangrot J."/>
            <person name="Rosling A."/>
        </authorList>
    </citation>
    <scope>NUCLEOTIDE SEQUENCE</scope>
    <source>
        <strain evidence="1">MA461A</strain>
    </source>
</reference>
<evidence type="ECO:0000313" key="1">
    <source>
        <dbReference type="EMBL" id="CAG8787384.1"/>
    </source>
</evidence>
<dbReference type="EMBL" id="CAJVQC010049277">
    <property type="protein sequence ID" value="CAG8787384.1"/>
    <property type="molecule type" value="Genomic_DNA"/>
</dbReference>
<organism evidence="1 2">
    <name type="scientific">Racocetra persica</name>
    <dbReference type="NCBI Taxonomy" id="160502"/>
    <lineage>
        <taxon>Eukaryota</taxon>
        <taxon>Fungi</taxon>
        <taxon>Fungi incertae sedis</taxon>
        <taxon>Mucoromycota</taxon>
        <taxon>Glomeromycotina</taxon>
        <taxon>Glomeromycetes</taxon>
        <taxon>Diversisporales</taxon>
        <taxon>Gigasporaceae</taxon>
        <taxon>Racocetra</taxon>
    </lineage>
</organism>
<comment type="caution">
    <text evidence="1">The sequence shown here is derived from an EMBL/GenBank/DDBJ whole genome shotgun (WGS) entry which is preliminary data.</text>
</comment>
<evidence type="ECO:0000313" key="2">
    <source>
        <dbReference type="Proteomes" id="UP000789920"/>
    </source>
</evidence>
<keyword evidence="2" id="KW-1185">Reference proteome</keyword>
<protein>
    <submittedName>
        <fullName evidence="1">16370_t:CDS:1</fullName>
    </submittedName>
</protein>
<name>A0ACA9RCP8_9GLOM</name>